<keyword evidence="1 4" id="KW-0378">Hydrolase</keyword>
<feature type="short sequence motif" description="DGA/G" evidence="4">
    <location>
        <begin position="203"/>
        <end position="205"/>
    </location>
</feature>
<dbReference type="SUPFAM" id="SSF52151">
    <property type="entry name" value="FabD/lysophospholipase-like"/>
    <property type="match status" value="1"/>
</dbReference>
<dbReference type="Gene3D" id="3.40.1090.10">
    <property type="entry name" value="Cytosolic phospholipase A2 catalytic domain"/>
    <property type="match status" value="2"/>
</dbReference>
<feature type="active site" description="Nucleophile" evidence="4">
    <location>
        <position position="44"/>
    </location>
</feature>
<dbReference type="Proteomes" id="UP000230709">
    <property type="component" value="Chromosome"/>
</dbReference>
<dbReference type="InterPro" id="IPR016035">
    <property type="entry name" value="Acyl_Trfase/lysoPLipase"/>
</dbReference>
<dbReference type="GO" id="GO:0016042">
    <property type="term" value="P:lipid catabolic process"/>
    <property type="evidence" value="ECO:0007669"/>
    <property type="project" value="UniProtKB-UniRule"/>
</dbReference>
<comment type="caution">
    <text evidence="4">Lacks conserved residue(s) required for the propagation of feature annotation.</text>
</comment>
<protein>
    <recommendedName>
        <fullName evidence="5">PNPLA domain-containing protein</fullName>
    </recommendedName>
</protein>
<accession>A0A2D2D0X9</accession>
<dbReference type="RefSeq" id="WP_003609312.1">
    <property type="nucleotide sequence ID" value="NZ_ADVE02000001.1"/>
</dbReference>
<organism evidence="6 7">
    <name type="scientific">Methylosinus trichosporium (strain ATCC 35070 / NCIMB 11131 / UNIQEM 75 / OB3b)</name>
    <dbReference type="NCBI Taxonomy" id="595536"/>
    <lineage>
        <taxon>Bacteria</taxon>
        <taxon>Pseudomonadati</taxon>
        <taxon>Pseudomonadota</taxon>
        <taxon>Alphaproteobacteria</taxon>
        <taxon>Hyphomicrobiales</taxon>
        <taxon>Methylocystaceae</taxon>
        <taxon>Methylosinus</taxon>
    </lineage>
</organism>
<dbReference type="InterPro" id="IPR002641">
    <property type="entry name" value="PNPLA_dom"/>
</dbReference>
<gene>
    <name evidence="6" type="ORF">CQW49_12560</name>
</gene>
<dbReference type="PANTHER" id="PTHR14226">
    <property type="entry name" value="NEUROPATHY TARGET ESTERASE/SWISS CHEESE D.MELANOGASTER"/>
    <property type="match status" value="1"/>
</dbReference>
<evidence type="ECO:0000256" key="2">
    <source>
        <dbReference type="ARBA" id="ARBA00022963"/>
    </source>
</evidence>
<name>A0A2D2D0X9_METT3</name>
<dbReference type="EMBL" id="CP023737">
    <property type="protein sequence ID" value="ATQ68622.1"/>
    <property type="molecule type" value="Genomic_DNA"/>
</dbReference>
<evidence type="ECO:0000259" key="5">
    <source>
        <dbReference type="PROSITE" id="PS51635"/>
    </source>
</evidence>
<reference evidence="7" key="1">
    <citation type="submission" date="2017-10" db="EMBL/GenBank/DDBJ databases">
        <title>Completed PacBio SMRT sequence of Methylosinus trichosporium OB3b reveals presence of a third large plasmid.</title>
        <authorList>
            <person name="Charles T.C."/>
            <person name="Lynch M.D.J."/>
            <person name="Heil J.R."/>
            <person name="Cheng J."/>
        </authorList>
    </citation>
    <scope>NUCLEOTIDE SEQUENCE [LARGE SCALE GENOMIC DNA]</scope>
    <source>
        <strain evidence="7">OB3b</strain>
    </source>
</reference>
<dbReference type="InterPro" id="IPR050301">
    <property type="entry name" value="NTE"/>
</dbReference>
<dbReference type="GO" id="GO:0016787">
    <property type="term" value="F:hydrolase activity"/>
    <property type="evidence" value="ECO:0007669"/>
    <property type="project" value="UniProtKB-UniRule"/>
</dbReference>
<dbReference type="PANTHER" id="PTHR14226:SF57">
    <property type="entry name" value="BLR7027 PROTEIN"/>
    <property type="match status" value="1"/>
</dbReference>
<keyword evidence="2 4" id="KW-0442">Lipid degradation</keyword>
<dbReference type="PROSITE" id="PS51635">
    <property type="entry name" value="PNPLA"/>
    <property type="match status" value="1"/>
</dbReference>
<dbReference type="KEGG" id="mtw:CQW49_12560"/>
<keyword evidence="3 4" id="KW-0443">Lipid metabolism</keyword>
<keyword evidence="7" id="KW-1185">Reference proteome</keyword>
<dbReference type="InterPro" id="IPR021095">
    <property type="entry name" value="DUF3734"/>
</dbReference>
<dbReference type="STRING" id="595536.GCA_000178815_02654"/>
<sequence>MSESDAELSGLVLQGGGALGSYQAGAYEALHAAGQTIDWVAAISIGAINGAIICGNPPERRVERLARFWREASSLITAAPINDEELFVQLFDETSAAITAGCGAPGFFRPRVPPPLPGFRHAPESLSVYDTAPLRETLLSLVDFDLLNSGATRYSIGSVNVRTGNFHYFDTARERIGPEHVMASGALPPGLPMIEIAGERYWDGGLVSNTPLQYVLDYERPRRDLLLFQLDLFSARGELPRTMLEVASREKDIRYSSRTRMNTDLMRRLHELSAAIARLGPKAPKELREDPDWRILHEAAREYTTTIVHLIHRPAPSEGPAKDFEFSRYTMERHWEDGRRDVETTLSHPDWLGRPHPPGGMVTLDLTKDGVPRSRADVVSARGAGA</sequence>
<proteinExistence type="predicted"/>
<feature type="domain" description="PNPLA" evidence="5">
    <location>
        <begin position="11"/>
        <end position="216"/>
    </location>
</feature>
<evidence type="ECO:0000256" key="1">
    <source>
        <dbReference type="ARBA" id="ARBA00022801"/>
    </source>
</evidence>
<dbReference type="Pfam" id="PF01734">
    <property type="entry name" value="Patatin"/>
    <property type="match status" value="1"/>
</dbReference>
<evidence type="ECO:0000313" key="6">
    <source>
        <dbReference type="EMBL" id="ATQ68622.1"/>
    </source>
</evidence>
<feature type="short sequence motif" description="GXGXXG" evidence="4">
    <location>
        <begin position="15"/>
        <end position="20"/>
    </location>
</feature>
<evidence type="ECO:0000256" key="4">
    <source>
        <dbReference type="PROSITE-ProRule" id="PRU01161"/>
    </source>
</evidence>
<dbReference type="Pfam" id="PF12536">
    <property type="entry name" value="DUF3734"/>
    <property type="match status" value="1"/>
</dbReference>
<dbReference type="CDD" id="cd07209">
    <property type="entry name" value="Pat_hypo_Ecoli_Z1214_like"/>
    <property type="match status" value="1"/>
</dbReference>
<evidence type="ECO:0000256" key="3">
    <source>
        <dbReference type="ARBA" id="ARBA00023098"/>
    </source>
</evidence>
<evidence type="ECO:0000313" key="7">
    <source>
        <dbReference type="Proteomes" id="UP000230709"/>
    </source>
</evidence>
<dbReference type="AlphaFoldDB" id="A0A2D2D0X9"/>
<feature type="active site" description="Proton acceptor" evidence="4">
    <location>
        <position position="203"/>
    </location>
</feature>